<dbReference type="AlphaFoldDB" id="A0A0B7AN06"/>
<dbReference type="GO" id="GO:0005737">
    <property type="term" value="C:cytoplasm"/>
    <property type="evidence" value="ECO:0007669"/>
    <property type="project" value="TreeGrafter"/>
</dbReference>
<evidence type="ECO:0000256" key="1">
    <source>
        <dbReference type="ARBA" id="ARBA00010105"/>
    </source>
</evidence>
<sequence>MLHILNIRLKTTRSLILTAAWRYRSMSSEPTAKKPCTMLKIGTHDGKFHCDEVLACFLLKQLDQYKKAEIVRSRNPALLDTCDIVVDVGGVYDPSKNRYDHHQRNFNETMQSLKPGKKWTTKLSSAGLVYLHFGNEIIANVLNVASSDLKIDTIYDKVYENFVEEIDAIDNGINQTDTEPRYRITTNLSSRVNALNPKWNDKSVDEMAQFEKAMEVAGAEFIDRVTFYYSSWLPAHDLVLQAIVDRHKVDDSGQIVRLEDGGAPWKDHLFRLEEEMGLPDPIIYVLFPDQNGQWRIQCVPVSLSSFENRLSIKEEWKGLRDKDLSETSGIKDCIFVHTSGFIGGNKTYDGVLEMARKCLASKA</sequence>
<organism evidence="2">
    <name type="scientific">Arion vulgaris</name>
    <dbReference type="NCBI Taxonomy" id="1028688"/>
    <lineage>
        <taxon>Eukaryota</taxon>
        <taxon>Metazoa</taxon>
        <taxon>Spiralia</taxon>
        <taxon>Lophotrochozoa</taxon>
        <taxon>Mollusca</taxon>
        <taxon>Gastropoda</taxon>
        <taxon>Heterobranchia</taxon>
        <taxon>Euthyneura</taxon>
        <taxon>Panpulmonata</taxon>
        <taxon>Eupulmonata</taxon>
        <taxon>Stylommatophora</taxon>
        <taxon>Helicina</taxon>
        <taxon>Arionoidea</taxon>
        <taxon>Arionidae</taxon>
        <taxon>Arion</taxon>
    </lineage>
</organism>
<gene>
    <name evidence="2" type="primary">ORF125738</name>
</gene>
<reference evidence="2" key="1">
    <citation type="submission" date="2014-12" db="EMBL/GenBank/DDBJ databases">
        <title>Insight into the proteome of Arion vulgaris.</title>
        <authorList>
            <person name="Aradska J."/>
            <person name="Bulat T."/>
            <person name="Smidak R."/>
            <person name="Sarate P."/>
            <person name="Gangsoo J."/>
            <person name="Sialana F."/>
            <person name="Bilban M."/>
            <person name="Lubec G."/>
        </authorList>
    </citation>
    <scope>NUCLEOTIDE SEQUENCE</scope>
    <source>
        <tissue evidence="2">Skin</tissue>
    </source>
</reference>
<dbReference type="EMBL" id="HACG01034511">
    <property type="protein sequence ID" value="CEK81376.1"/>
    <property type="molecule type" value="Transcribed_RNA"/>
</dbReference>
<dbReference type="GO" id="GO:0005634">
    <property type="term" value="C:nucleus"/>
    <property type="evidence" value="ECO:0007669"/>
    <property type="project" value="TreeGrafter"/>
</dbReference>
<dbReference type="InterPro" id="IPR003226">
    <property type="entry name" value="MYG1_exonuclease"/>
</dbReference>
<dbReference type="PANTHER" id="PTHR11215">
    <property type="entry name" value="METAL DEPENDENT HYDROLASE - RELATED"/>
    <property type="match status" value="1"/>
</dbReference>
<evidence type="ECO:0000313" key="2">
    <source>
        <dbReference type="EMBL" id="CEK81376.1"/>
    </source>
</evidence>
<proteinExistence type="inferred from homology"/>
<name>A0A0B7AN06_9EUPU</name>
<comment type="similarity">
    <text evidence="1">Belongs to the MYG1 family.</text>
</comment>
<dbReference type="PANTHER" id="PTHR11215:SF1">
    <property type="entry name" value="MYG1 EXONUCLEASE"/>
    <property type="match status" value="1"/>
</dbReference>
<dbReference type="Pfam" id="PF03690">
    <property type="entry name" value="MYG1_exonuc"/>
    <property type="match status" value="1"/>
</dbReference>
<accession>A0A0B7AN06</accession>
<protein>
    <submittedName>
        <fullName evidence="2">Uncharacterized protein</fullName>
    </submittedName>
</protein>